<comment type="caution">
    <text evidence="10">The sequence shown here is derived from an EMBL/GenBank/DDBJ whole genome shotgun (WGS) entry which is preliminary data.</text>
</comment>
<dbReference type="eggNOG" id="COG1112">
    <property type="taxonomic scope" value="Bacteria"/>
</dbReference>
<dbReference type="InterPro" id="IPR027417">
    <property type="entry name" value="P-loop_NTPase"/>
</dbReference>
<evidence type="ECO:0000256" key="6">
    <source>
        <dbReference type="SAM" id="Coils"/>
    </source>
</evidence>
<dbReference type="Pfam" id="PF18741">
    <property type="entry name" value="MTES_1575"/>
    <property type="match status" value="1"/>
</dbReference>
<keyword evidence="6" id="KW-0175">Coiled coil</keyword>
<evidence type="ECO:0000256" key="1">
    <source>
        <dbReference type="ARBA" id="ARBA00007913"/>
    </source>
</evidence>
<name>E2S2B3_9CORY</name>
<dbReference type="GO" id="GO:0004386">
    <property type="term" value="F:helicase activity"/>
    <property type="evidence" value="ECO:0007669"/>
    <property type="project" value="UniProtKB-KW"/>
</dbReference>
<dbReference type="Proteomes" id="UP000003020">
    <property type="component" value="Unassembled WGS sequence"/>
</dbReference>
<dbReference type="HOGENOM" id="CLU_000738_1_0_11"/>
<dbReference type="GO" id="GO:0005524">
    <property type="term" value="F:ATP binding"/>
    <property type="evidence" value="ECO:0007669"/>
    <property type="project" value="UniProtKB-KW"/>
</dbReference>
<dbReference type="eggNOG" id="COG1061">
    <property type="taxonomic scope" value="Bacteria"/>
</dbReference>
<keyword evidence="4" id="KW-0347">Helicase</keyword>
<evidence type="ECO:0000259" key="9">
    <source>
        <dbReference type="Pfam" id="PF18741"/>
    </source>
</evidence>
<proteinExistence type="inferred from homology"/>
<evidence type="ECO:0000313" key="10">
    <source>
        <dbReference type="EMBL" id="EFQ81009.1"/>
    </source>
</evidence>
<dbReference type="CDD" id="cd18808">
    <property type="entry name" value="SF1_C_Upf1"/>
    <property type="match status" value="1"/>
</dbReference>
<dbReference type="InterPro" id="IPR011335">
    <property type="entry name" value="Restrct_endonuc-II-like"/>
</dbReference>
<dbReference type="Gene3D" id="3.40.50.300">
    <property type="entry name" value="P-loop containing nucleotide triphosphate hydrolases"/>
    <property type="match status" value="3"/>
</dbReference>
<keyword evidence="11" id="KW-1185">Reference proteome</keyword>
<accession>E2S2B3</accession>
<dbReference type="PANTHER" id="PTHR43788">
    <property type="entry name" value="DNA2/NAM7 HELICASE FAMILY MEMBER"/>
    <property type="match status" value="1"/>
</dbReference>
<evidence type="ECO:0000313" key="11">
    <source>
        <dbReference type="Proteomes" id="UP000003020"/>
    </source>
</evidence>
<feature type="coiled-coil region" evidence="6">
    <location>
        <begin position="445"/>
        <end position="472"/>
    </location>
</feature>
<dbReference type="GO" id="GO:0016787">
    <property type="term" value="F:hydrolase activity"/>
    <property type="evidence" value="ECO:0007669"/>
    <property type="project" value="UniProtKB-KW"/>
</dbReference>
<evidence type="ECO:0000256" key="2">
    <source>
        <dbReference type="ARBA" id="ARBA00022741"/>
    </source>
</evidence>
<gene>
    <name evidence="10" type="ORF">HMPREF0305_10636</name>
</gene>
<evidence type="ECO:0008006" key="12">
    <source>
        <dbReference type="Google" id="ProtNLM"/>
    </source>
</evidence>
<evidence type="ECO:0000256" key="5">
    <source>
        <dbReference type="ARBA" id="ARBA00022840"/>
    </source>
</evidence>
<dbReference type="InterPro" id="IPR041679">
    <property type="entry name" value="DNA2/NAM7-like_C"/>
</dbReference>
<dbReference type="SUPFAM" id="SSF52540">
    <property type="entry name" value="P-loop containing nucleoside triphosphate hydrolases"/>
    <property type="match status" value="1"/>
</dbReference>
<dbReference type="eggNOG" id="COG2852">
    <property type="taxonomic scope" value="Bacteria"/>
</dbReference>
<dbReference type="Pfam" id="PF13086">
    <property type="entry name" value="AAA_11"/>
    <property type="match status" value="1"/>
</dbReference>
<sequence length="1718" mass="192997">MFLSAMQKKKEKVILSTAKYEKDGGKVLRLERLKEVAEESGRIQFGGYIQEALQLDEKFLADDGANPNLIAVFKKPEPVNLPDLPTGIENLVDGSTDDPLKEPHLVTATQISDDQAGQFQRWLGQWRHWAVAEKYALAYQKAFEIQTSANQQADEFELILGLGNLAWQVSEKEKVDRQLFSVVLAMDLDKRTGDIHLELGEGALKIEMEPVPAQKLDDSTFLTDVKGEVAAIEGDILDPETFADLGAVTANGLDTNAIYTSEWQRQVPSEKAVLAWQPTIILRKRQRTGFATALKDIAVAIEQSEEIPTGLAPLIDPNSQAELPKSNEPGATFESNEEVFTPLPLNEKQMQVLNRVDSHPQTIVQGPPGTGKTHMAAALLSHLLAQGKRVLVTAEADRALYELRGKLPEEIRELAVSVISSGQSDLAELKVAVDTINRRSSDYDEATSSRKIRELELKLNQLREERTAELRRWTSLMDSEKASLGVLGYDTQMSRAVAKWVDSKEDYGWIEALQVPNLEQPFPLDAQEIDEWFSLLASPELAQGGVSSTGDSFDFGAIPTVDELTQAIEAKAGEEAVNLWIENETPVSERAAWADLDESSRVDLEQSVAQAINQFAKIQQFSAPWMDDLLRDSMNGNLAQWKNGLDSFANDFHGAQQRGGNLAVLRHIEISGQFDSFVPLARSVQTFLQNGGQIKTKADGLPKTGLLTKPIIKEAAPFFEGVRVNGMPPTGLAEVNLYLEYVEFEWALHSLQQSWRYSRPAEHLSPMEKLGFWRGELQKFSESISQVEQLGYALGRIESFGFRADLGELNSLSNRIEKLREASGVQATAARFSNLISMGMATIRDFKQNSDAVEWIYRLEVALEQQNASEYELALESAQSAASYSGAIRRRNELSQNAKGWSALLVQALKDSNDFGLWRHRVQNIEEARYWALAGEKIAARTKADPQEISRSVRFIDERISKTIAELAAARAWSKAVGKDRIDPATQSSLVAYSQAVTRLGKGTGKYADRRKRDVRKHLDACRSAVPVWIMPIYKVVEQFDLEENMFDVVIVDEASQSGVDAIFLQYLAPRMVVIGDDKQVSPTSFHDLEEIGKLAQQYLWDFDKIDSWSDPARSLFDEANMRYGGRITLEEHRRCVPEIIGFSNQFIYEPENISLKPVREVESDRLAPFKITQTPNAFFTGAKTKRTNTAEADVLVERLLSVLGDSQYVGKTIGVISLLSTSGQAKYIQARLLEKVSPEVWEERELKVGSPADFQGAERDVIFLSMVQPYTPGERTSTLTKKEYLQRYNVAVSRAKDQVWLFHSIGFEELNPVDIRAKLLQYAYSVAEKQPEKTECVVVPNDERVEPFDSLFEQRVYNRIIEKGFKVIPQFEEFGYRIDLVVEGAQGRLAVECDGDYWHSDRNALQDQHRQRELERLGWTFVRIFESDFYLDSDEQMQKVWVALDELGIKPFEADAPTFETSDNVEIVEDVYAEDNPIEVQSGVEAFLSTEEDLEDALSESGEAHDKHDLEMAEQGSEILTQGFENSDLREETHLDFSFHGTELTKAPAEYTAFEGTTVATNIATDAEVAQGLLEILRAEGPMLGDFLFSRYVKSSGGVRVTKPVRTILIPVLNRLVRDGSIAMVKRPDIEDLGQSTFFLPDHPRVEVRTLGSRLIHDVPYEELRMHTARGYLRAGIRDRETVMRSTLELLGLKKLTTKTENTLLPHYRWVMENLGS</sequence>
<evidence type="ECO:0000256" key="4">
    <source>
        <dbReference type="ARBA" id="ARBA00022806"/>
    </source>
</evidence>
<organism evidence="10 11">
    <name type="scientific">Corynebacterium pseudogenitalium ATCC 33035</name>
    <dbReference type="NCBI Taxonomy" id="525264"/>
    <lineage>
        <taxon>Bacteria</taxon>
        <taxon>Bacillati</taxon>
        <taxon>Actinomycetota</taxon>
        <taxon>Actinomycetes</taxon>
        <taxon>Mycobacteriales</taxon>
        <taxon>Corynebacteriaceae</taxon>
        <taxon>Corynebacterium</taxon>
    </lineage>
</organism>
<protein>
    <recommendedName>
        <fullName evidence="12">DNA2/NAM7 helicase-like C-terminal domain-containing protein</fullName>
    </recommendedName>
</protein>
<comment type="similarity">
    <text evidence="1">Belongs to the DNA2/NAM7 helicase family.</text>
</comment>
<dbReference type="InterPro" id="IPR041677">
    <property type="entry name" value="DNA2/NAM7_AAA_11"/>
</dbReference>
<dbReference type="Gene3D" id="3.40.960.10">
    <property type="entry name" value="VSR Endonuclease"/>
    <property type="match status" value="1"/>
</dbReference>
<evidence type="ECO:0000259" key="7">
    <source>
        <dbReference type="Pfam" id="PF13086"/>
    </source>
</evidence>
<dbReference type="SUPFAM" id="SSF52980">
    <property type="entry name" value="Restriction endonuclease-like"/>
    <property type="match status" value="1"/>
</dbReference>
<keyword evidence="3" id="KW-0378">Hydrolase</keyword>
<dbReference type="InterPro" id="IPR049468">
    <property type="entry name" value="Restrct_endonuc-II-like_dom"/>
</dbReference>
<keyword evidence="2" id="KW-0547">Nucleotide-binding</keyword>
<keyword evidence="5" id="KW-0067">ATP-binding</keyword>
<dbReference type="PANTHER" id="PTHR43788:SF8">
    <property type="entry name" value="DNA-BINDING PROTEIN SMUBP-2"/>
    <property type="match status" value="1"/>
</dbReference>
<dbReference type="Pfam" id="PF13087">
    <property type="entry name" value="AAA_12"/>
    <property type="match status" value="1"/>
</dbReference>
<reference evidence="10 11" key="1">
    <citation type="submission" date="2010-08" db="EMBL/GenBank/DDBJ databases">
        <authorList>
            <person name="Muzny D."/>
            <person name="Qin X."/>
            <person name="Buhay C."/>
            <person name="Dugan-Rocha S."/>
            <person name="Ding Y."/>
            <person name="Chen G."/>
            <person name="Hawes A."/>
            <person name="Holder M."/>
            <person name="Jhangiani S."/>
            <person name="Johnson A."/>
            <person name="Khan Z."/>
            <person name="Li Z."/>
            <person name="Liu W."/>
            <person name="Liu X."/>
            <person name="Perez L."/>
            <person name="Shen H."/>
            <person name="Wang Q."/>
            <person name="Watt J."/>
            <person name="Xi L."/>
            <person name="Xin Y."/>
            <person name="Zhou J."/>
            <person name="Deng J."/>
            <person name="Jiang H."/>
            <person name="Liu Y."/>
            <person name="Qu J."/>
            <person name="Song X.-Z."/>
            <person name="Zhang L."/>
            <person name="Villasana D."/>
            <person name="Johnson A."/>
            <person name="Liu J."/>
            <person name="Liyanage D."/>
            <person name="Lorensuhewa L."/>
            <person name="Robinson T."/>
            <person name="Song A."/>
            <person name="Song B.-B."/>
            <person name="Dinh H."/>
            <person name="Thornton R."/>
            <person name="Coyle M."/>
            <person name="Francisco L."/>
            <person name="Jackson L."/>
            <person name="Javaid M."/>
            <person name="Korchina V."/>
            <person name="Kovar C."/>
            <person name="Mata R."/>
            <person name="Mathew T."/>
            <person name="Ngo R."/>
            <person name="Nguyen L."/>
            <person name="Nguyen N."/>
            <person name="Okwuonu G."/>
            <person name="Ongeri F."/>
            <person name="Pham C."/>
            <person name="Simmons D."/>
            <person name="Wilczek-Boney K."/>
            <person name="Hale W."/>
            <person name="Jakkamsetti A."/>
            <person name="Pham P."/>
            <person name="Ruth R."/>
            <person name="San Lucas F."/>
            <person name="Warren J."/>
            <person name="Zhang J."/>
            <person name="Zhao Z."/>
            <person name="Zhou C."/>
            <person name="Zhu D."/>
            <person name="Lee S."/>
            <person name="Bess C."/>
            <person name="Blankenburg K."/>
            <person name="Forbes L."/>
            <person name="Fu Q."/>
            <person name="Gubbala S."/>
            <person name="Hirani K."/>
            <person name="Jayaseelan J.C."/>
            <person name="Lara F."/>
            <person name="Munidasa M."/>
            <person name="Palculict T."/>
            <person name="Patil S."/>
            <person name="Pu L.-L."/>
            <person name="Saada N."/>
            <person name="Tang L."/>
            <person name="Weissenberger G."/>
            <person name="Zhu Y."/>
            <person name="Hemphill L."/>
            <person name="Shang Y."/>
            <person name="Youmans B."/>
            <person name="Ayvaz T."/>
            <person name="Ross M."/>
            <person name="Santibanez J."/>
            <person name="Aqrawi P."/>
            <person name="Gross S."/>
            <person name="Joshi V."/>
            <person name="Fowler G."/>
            <person name="Nazareth L."/>
            <person name="Reid J."/>
            <person name="Worley K."/>
            <person name="Petrosino J."/>
            <person name="Highlander S."/>
            <person name="Gibbs R."/>
        </authorList>
    </citation>
    <scope>NUCLEOTIDE SEQUENCE [LARGE SCALE GENOMIC DNA]</scope>
    <source>
        <strain evidence="10 11">ATCC 33035</strain>
    </source>
</reference>
<evidence type="ECO:0000256" key="3">
    <source>
        <dbReference type="ARBA" id="ARBA00022801"/>
    </source>
</evidence>
<dbReference type="InterPro" id="IPR047187">
    <property type="entry name" value="SF1_C_Upf1"/>
</dbReference>
<feature type="domain" description="DNA2/NAM7 helicase-like C-terminal" evidence="8">
    <location>
        <begin position="1114"/>
        <end position="1302"/>
    </location>
</feature>
<dbReference type="InterPro" id="IPR050534">
    <property type="entry name" value="Coronavir_polyprotein_1ab"/>
</dbReference>
<dbReference type="EMBL" id="ABYQ02000004">
    <property type="protein sequence ID" value="EFQ81009.1"/>
    <property type="molecule type" value="Genomic_DNA"/>
</dbReference>
<feature type="domain" description="DNA2/NAM7 helicase helicase" evidence="7">
    <location>
        <begin position="345"/>
        <end position="471"/>
    </location>
</feature>
<feature type="domain" description="Restriction endonuclease type II-like" evidence="9">
    <location>
        <begin position="1353"/>
        <end position="1445"/>
    </location>
</feature>
<evidence type="ECO:0000259" key="8">
    <source>
        <dbReference type="Pfam" id="PF13087"/>
    </source>
</evidence>